<evidence type="ECO:0000256" key="2">
    <source>
        <dbReference type="ARBA" id="ARBA00008156"/>
    </source>
</evidence>
<keyword evidence="7" id="KW-1185">Reference proteome</keyword>
<dbReference type="GO" id="GO:0016491">
    <property type="term" value="F:oxidoreductase activity"/>
    <property type="evidence" value="ECO:0007669"/>
    <property type="project" value="UniProtKB-KW"/>
</dbReference>
<dbReference type="Pfam" id="PF01011">
    <property type="entry name" value="PQQ"/>
    <property type="match status" value="1"/>
</dbReference>
<dbReference type="Gene3D" id="2.140.10.10">
    <property type="entry name" value="Quinoprotein alcohol dehydrogenase-like superfamily"/>
    <property type="match status" value="1"/>
</dbReference>
<dbReference type="RefSeq" id="WP_267646810.1">
    <property type="nucleotide sequence ID" value="NZ_JANHGR010000001.1"/>
</dbReference>
<evidence type="ECO:0000259" key="5">
    <source>
        <dbReference type="Pfam" id="PF13360"/>
    </source>
</evidence>
<dbReference type="AlphaFoldDB" id="A0ABD6BTI2"/>
<dbReference type="InterPro" id="IPR002372">
    <property type="entry name" value="PQQ_rpt_dom"/>
</dbReference>
<proteinExistence type="inferred from homology"/>
<name>A0ABD6BTI2_9EURY</name>
<dbReference type="SMART" id="SM00564">
    <property type="entry name" value="PQQ"/>
    <property type="match status" value="3"/>
</dbReference>
<evidence type="ECO:0000313" key="7">
    <source>
        <dbReference type="Proteomes" id="UP001597139"/>
    </source>
</evidence>
<reference evidence="6 7" key="1">
    <citation type="journal article" date="2019" name="Int. J. Syst. Evol. Microbiol.">
        <title>The Global Catalogue of Microorganisms (GCM) 10K type strain sequencing project: providing services to taxonomists for standard genome sequencing and annotation.</title>
        <authorList>
            <consortium name="The Broad Institute Genomics Platform"/>
            <consortium name="The Broad Institute Genome Sequencing Center for Infectious Disease"/>
            <person name="Wu L."/>
            <person name="Ma J."/>
        </authorList>
    </citation>
    <scope>NUCLEOTIDE SEQUENCE [LARGE SCALE GENOMIC DNA]</scope>
    <source>
        <strain evidence="6 7">CGMCC 1.12859</strain>
    </source>
</reference>
<evidence type="ECO:0000256" key="3">
    <source>
        <dbReference type="ARBA" id="ARBA00023002"/>
    </source>
</evidence>
<dbReference type="SUPFAM" id="SSF50998">
    <property type="entry name" value="Quinoprotein alcohol dehydrogenase-like"/>
    <property type="match status" value="1"/>
</dbReference>
<evidence type="ECO:0000313" key="6">
    <source>
        <dbReference type="EMBL" id="MFD1568016.1"/>
    </source>
</evidence>
<evidence type="ECO:0000259" key="4">
    <source>
        <dbReference type="Pfam" id="PF01011"/>
    </source>
</evidence>
<dbReference type="PANTHER" id="PTHR32303:SF10">
    <property type="entry name" value="OUTER MEMBRANE PROTEIN ASSEMBLY FACTOR BAMB"/>
    <property type="match status" value="1"/>
</dbReference>
<gene>
    <name evidence="6" type="ORF">ACFSAU_10970</name>
</gene>
<feature type="domain" description="Pyrrolo-quinoline quinone repeat" evidence="5">
    <location>
        <begin position="479"/>
        <end position="554"/>
    </location>
</feature>
<dbReference type="Proteomes" id="UP001597139">
    <property type="component" value="Unassembled WGS sequence"/>
</dbReference>
<accession>A0ABD6BTI2</accession>
<dbReference type="Pfam" id="PF13360">
    <property type="entry name" value="PQQ_2"/>
    <property type="match status" value="1"/>
</dbReference>
<comment type="caution">
    <text evidence="6">The sequence shown here is derived from an EMBL/GenBank/DDBJ whole genome shotgun (WGS) entry which is preliminary data.</text>
</comment>
<comment type="similarity">
    <text evidence="2">Belongs to the bacterial PQQ dehydrogenase family.</text>
</comment>
<comment type="cofactor">
    <cofactor evidence="1">
        <name>pyrroloquinoline quinone</name>
        <dbReference type="ChEBI" id="CHEBI:58442"/>
    </cofactor>
</comment>
<dbReference type="InterPro" id="IPR011047">
    <property type="entry name" value="Quinoprotein_ADH-like_sf"/>
</dbReference>
<protein>
    <submittedName>
        <fullName evidence="6">PQQ-binding-like beta-propeller repeat protein</fullName>
    </submittedName>
</protein>
<evidence type="ECO:0000256" key="1">
    <source>
        <dbReference type="ARBA" id="ARBA00001931"/>
    </source>
</evidence>
<keyword evidence="3" id="KW-0560">Oxidoreductase</keyword>
<organism evidence="6 7">
    <name type="scientific">Halolamina litorea</name>
    <dbReference type="NCBI Taxonomy" id="1515593"/>
    <lineage>
        <taxon>Archaea</taxon>
        <taxon>Methanobacteriati</taxon>
        <taxon>Methanobacteriota</taxon>
        <taxon>Stenosarchaea group</taxon>
        <taxon>Halobacteria</taxon>
        <taxon>Halobacteriales</taxon>
        <taxon>Haloferacaceae</taxon>
    </lineage>
</organism>
<dbReference type="EMBL" id="JBHUCZ010000009">
    <property type="protein sequence ID" value="MFD1568016.1"/>
    <property type="molecule type" value="Genomic_DNA"/>
</dbReference>
<dbReference type="PANTHER" id="PTHR32303">
    <property type="entry name" value="QUINOPROTEIN ALCOHOL DEHYDROGENASE (CYTOCHROME C)"/>
    <property type="match status" value="1"/>
</dbReference>
<dbReference type="InterPro" id="IPR018391">
    <property type="entry name" value="PQQ_b-propeller_rpt"/>
</dbReference>
<feature type="domain" description="Pyrrolo-quinoline quinone repeat" evidence="4">
    <location>
        <begin position="57"/>
        <end position="382"/>
    </location>
</feature>
<sequence length="584" mass="63750">MQENPRAHLEDIQVLLDGPYDEKPGESTVEQYNTGVIPEREITQEDLMQTGDNPDNWLVYGGGYDNQRLYPGDELDMDNIGDLTLEWSQEYPEMPVTAEPPVTDTHNAPIIVDGEPPIMYTTFGPDEVFAVNARTGEILWSHVYTPAAGASQATAPAQRGAAVHGDLVIISTLDLGVLAMNRYTGEEEWYFNGACAYRGEAAEGLIHEEIDWTRSRGVSSSFPPMIKDGMIMKGSFGGEYGTTGWLDAVSLDGEPQWRVNMTPQDAWVGDSWKHGGGTAWASAAIDVDNNNIIVPAANGGPWYGTVRPGLNPYTCGKVALDIETGEYQWHHQDSPHDYWDYDSPSPPITYMGEINGEERRMVSWPPKVPWVFTVDAESGKLIQRSDNFTEQHNMWVLPPREPEDGEAVWNNPYAGGGSSSGQVPSYHPESQTMVVTATNVPWQIGWEPIAYEPGESYLGYIFASIGADATEHDWYNGFEGVITGLDPVTGEVKWQDWRNHNFRGGGGSATTSTGITFVGAGDGSGGEFIAYDTETGEKVWTDDVGGGSGGGPAIWRDPAEGKVYVAVSIQESGVTNVYSAEYSA</sequence>